<dbReference type="AlphaFoldDB" id="A0A0A1DGV8"/>
<reference evidence="1 2" key="1">
    <citation type="journal article" date="2015" name="Genome Announc.">
        <title>Complete Genome Sequence of Steroid-Transforming Nocardioides simplex VKM Ac-2033D.</title>
        <authorList>
            <person name="Shtratnikova V.Y."/>
            <person name="Schelkunov M.I."/>
            <person name="Pekov Y.A."/>
            <person name="Fokina V.V."/>
            <person name="Logacheva M.D."/>
            <person name="Sokolov S.L."/>
            <person name="Bragin E.Y."/>
            <person name="Ashapkin V.V."/>
            <person name="Donova M.V."/>
        </authorList>
    </citation>
    <scope>NUCLEOTIDE SEQUENCE [LARGE SCALE GENOMIC DNA]</scope>
    <source>
        <strain evidence="1 2">VKM Ac-2033D</strain>
    </source>
</reference>
<keyword evidence="2" id="KW-1185">Reference proteome</keyword>
<dbReference type="RefSeq" id="WP_038676250.1">
    <property type="nucleotide sequence ID" value="NZ_BJMC01000025.1"/>
</dbReference>
<evidence type="ECO:0000313" key="2">
    <source>
        <dbReference type="Proteomes" id="UP000030300"/>
    </source>
</evidence>
<name>A0A0A1DGV8_NOCSI</name>
<dbReference type="HOGENOM" id="CLU_1946556_0_0_11"/>
<gene>
    <name evidence="1" type="ORF">KR76_01965</name>
</gene>
<dbReference type="EMBL" id="CP009896">
    <property type="protein sequence ID" value="AIY15842.1"/>
    <property type="molecule type" value="Genomic_DNA"/>
</dbReference>
<evidence type="ECO:0000313" key="1">
    <source>
        <dbReference type="EMBL" id="AIY15842.1"/>
    </source>
</evidence>
<dbReference type="STRING" id="2045.KR76_01965"/>
<dbReference type="Proteomes" id="UP000030300">
    <property type="component" value="Chromosome"/>
</dbReference>
<proteinExistence type="predicted"/>
<organism evidence="1 2">
    <name type="scientific">Nocardioides simplex</name>
    <name type="common">Arthrobacter simplex</name>
    <dbReference type="NCBI Taxonomy" id="2045"/>
    <lineage>
        <taxon>Bacteria</taxon>
        <taxon>Bacillati</taxon>
        <taxon>Actinomycetota</taxon>
        <taxon>Actinomycetes</taxon>
        <taxon>Propionibacteriales</taxon>
        <taxon>Nocardioidaceae</taxon>
        <taxon>Pimelobacter</taxon>
    </lineage>
</organism>
<dbReference type="GeneID" id="96607750"/>
<dbReference type="OrthoDB" id="3829552at2"/>
<sequence length="129" mass="14496">MRVRVEHDIHDLVNDMAGTARTLGREASKLVRKTIREGNRRTIPIARESAGAHGKHYPSAFTAEMLSPLEGEYGPESDRAQGDMSFNFGSRNQPPHLDIEKGWDLQEPEFVRDIGKMMDQLSFTSGGER</sequence>
<accession>A0A0A1DGV8</accession>
<protein>
    <submittedName>
        <fullName evidence="1">Uncharacterized protein</fullName>
    </submittedName>
</protein>
<dbReference type="KEGG" id="psim:KR76_01965"/>